<gene>
    <name evidence="4" type="ORF">FOB41_00350</name>
</gene>
<keyword evidence="1" id="KW-0479">Metal-binding</keyword>
<feature type="domain" description="AMP-binding enzyme C-terminal" evidence="3">
    <location>
        <begin position="442"/>
        <end position="515"/>
    </location>
</feature>
<dbReference type="GO" id="GO:0046872">
    <property type="term" value="F:metal ion binding"/>
    <property type="evidence" value="ECO:0007669"/>
    <property type="project" value="UniProtKB-KW"/>
</dbReference>
<keyword evidence="4" id="KW-0436">Ligase</keyword>
<evidence type="ECO:0000259" key="3">
    <source>
        <dbReference type="Pfam" id="PF13193"/>
    </source>
</evidence>
<organism evidence="4 5">
    <name type="scientific">Agrobacterium pusense</name>
    <dbReference type="NCBI Taxonomy" id="648995"/>
    <lineage>
        <taxon>Bacteria</taxon>
        <taxon>Pseudomonadati</taxon>
        <taxon>Pseudomonadota</taxon>
        <taxon>Alphaproteobacteria</taxon>
        <taxon>Hyphomicrobiales</taxon>
        <taxon>Rhizobiaceae</taxon>
        <taxon>Rhizobium/Agrobacterium group</taxon>
        <taxon>Agrobacterium</taxon>
    </lineage>
</organism>
<dbReference type="InterPro" id="IPR045851">
    <property type="entry name" value="AMP-bd_C_sf"/>
</dbReference>
<evidence type="ECO:0000259" key="2">
    <source>
        <dbReference type="Pfam" id="PF00501"/>
    </source>
</evidence>
<proteinExistence type="predicted"/>
<dbReference type="EMBL" id="CP050896">
    <property type="protein sequence ID" value="QIX19683.1"/>
    <property type="molecule type" value="Genomic_DNA"/>
</dbReference>
<evidence type="ECO:0000313" key="5">
    <source>
        <dbReference type="Proteomes" id="UP000500870"/>
    </source>
</evidence>
<accession>A0A6H0ZHS0</accession>
<dbReference type="InterPro" id="IPR000873">
    <property type="entry name" value="AMP-dep_synth/lig_dom"/>
</dbReference>
<dbReference type="InterPro" id="IPR042099">
    <property type="entry name" value="ANL_N_sf"/>
</dbReference>
<dbReference type="Pfam" id="PF00501">
    <property type="entry name" value="AMP-binding"/>
    <property type="match status" value="1"/>
</dbReference>
<protein>
    <submittedName>
        <fullName evidence="4">ATP-dependent acyl-CoA ligase</fullName>
    </submittedName>
</protein>
<dbReference type="GO" id="GO:0016405">
    <property type="term" value="F:CoA-ligase activity"/>
    <property type="evidence" value="ECO:0007669"/>
    <property type="project" value="TreeGrafter"/>
</dbReference>
<dbReference type="Gene3D" id="3.40.50.12780">
    <property type="entry name" value="N-terminal domain of ligase-like"/>
    <property type="match status" value="1"/>
</dbReference>
<sequence>MAPNFSKLPLGDFENWTTPHVARLHESRVPHKTFITELNGHTETYGEFIGKARSLASFLAKIGVRKGDHVAIFCKSTIAALHGWLAANLLGAVDASINSNLLGDPLKHVLSTARPRVILTEQECLRDLQNAYGGLDGLPVILVDGALPAPDPSIDFIFYSYKDALDEAPLDWDKVHVTPLDPCAVMFTSGTTGPSKAVLMPYGQVCMLAQQVILNTRLCAEDVFLCVHPLNHIAGKFMGVFASFVAGASIVLDKRFEAATWLETVREFDVTISIAHGPMIEMINQRPRTPFDDGHSLKRLMCCPIPKSLGSAFEERFGLKGIEMWGMTEITCPCWTSLDGTRETGSCGVAMTEWFDVEITDPDTGKFLPNGKVGELVVRPKHPGTMMLQYLNDAEATVKVWRDLWFHTGDAAWRDERGNFFIVDRLHDRIRRRSENISSFDIEQAALSHPGIREAAAVGVPSGMESDDDIKLCIVADAGETPENVLRYLADRLPHFMMPRYIEMRESLPRTSTNKVRKRELRESGISEETWDRQASGIRLKDLYRSAQPK</sequence>
<feature type="domain" description="AMP-dependent synthetase/ligase" evidence="2">
    <location>
        <begin position="28"/>
        <end position="388"/>
    </location>
</feature>
<dbReference type="InterPro" id="IPR020845">
    <property type="entry name" value="AMP-binding_CS"/>
</dbReference>
<dbReference type="Proteomes" id="UP000500870">
    <property type="component" value="Chromosome 2"/>
</dbReference>
<evidence type="ECO:0000256" key="1">
    <source>
        <dbReference type="ARBA" id="ARBA00022723"/>
    </source>
</evidence>
<reference evidence="4 5" key="1">
    <citation type="submission" date="2020-04" db="EMBL/GenBank/DDBJ databases">
        <title>FDA dAtabase for Regulatory Grade micrObial Sequences (FDA-ARGOS): Supporting development and validation of Infectious Disease Dx tests.</title>
        <authorList>
            <person name="Sciortino C."/>
            <person name="Tallon L."/>
            <person name="Sadzewicz L."/>
            <person name="Vavikolanu K."/>
            <person name="Mehta A."/>
            <person name="Aluvathingal J."/>
            <person name="Nadendla S."/>
            <person name="Nandy P."/>
            <person name="Geyer C."/>
            <person name="Yan Y."/>
            <person name="Sichtig H."/>
        </authorList>
    </citation>
    <scope>NUCLEOTIDE SEQUENCE [LARGE SCALE GENOMIC DNA]</scope>
    <source>
        <strain evidence="4 5">FDAARGOS_633</strain>
    </source>
</reference>
<dbReference type="Pfam" id="PF13193">
    <property type="entry name" value="AMP-binding_C"/>
    <property type="match status" value="1"/>
</dbReference>
<evidence type="ECO:0000313" key="4">
    <source>
        <dbReference type="EMBL" id="QIX19683.1"/>
    </source>
</evidence>
<name>A0A6H0ZHS0_9HYPH</name>
<dbReference type="SUPFAM" id="SSF56801">
    <property type="entry name" value="Acetyl-CoA synthetase-like"/>
    <property type="match status" value="1"/>
</dbReference>
<dbReference type="PANTHER" id="PTHR24096">
    <property type="entry name" value="LONG-CHAIN-FATTY-ACID--COA LIGASE"/>
    <property type="match status" value="1"/>
</dbReference>
<dbReference type="InterPro" id="IPR025110">
    <property type="entry name" value="AMP-bd_C"/>
</dbReference>
<dbReference type="PROSITE" id="PS00455">
    <property type="entry name" value="AMP_BINDING"/>
    <property type="match status" value="1"/>
</dbReference>
<dbReference type="Gene3D" id="3.30.300.30">
    <property type="match status" value="1"/>
</dbReference>
<dbReference type="AlphaFoldDB" id="A0A6H0ZHS0"/>
<dbReference type="RefSeq" id="WP_052760296.1">
    <property type="nucleotide sequence ID" value="NZ_CP050896.1"/>
</dbReference>